<dbReference type="InterPro" id="IPR008284">
    <property type="entry name" value="MoCF_biosynth_CS"/>
</dbReference>
<gene>
    <name evidence="5" type="ORF">I7412_32200</name>
</gene>
<dbReference type="CDD" id="cd00886">
    <property type="entry name" value="MogA_MoaB"/>
    <property type="match status" value="1"/>
</dbReference>
<feature type="region of interest" description="Disordered" evidence="3">
    <location>
        <begin position="163"/>
        <end position="195"/>
    </location>
</feature>
<reference evidence="5" key="1">
    <citation type="submission" date="2020-12" db="EMBL/GenBank/DDBJ databases">
        <title>Genomic characterization of non-nitrogen-fixing Frankia strains.</title>
        <authorList>
            <person name="Carlos-Shanley C."/>
            <person name="Guerra T."/>
            <person name="Hahn D."/>
        </authorList>
    </citation>
    <scope>NUCLEOTIDE SEQUENCE</scope>
    <source>
        <strain evidence="5">CN6</strain>
    </source>
</reference>
<evidence type="ECO:0000256" key="2">
    <source>
        <dbReference type="ARBA" id="ARBA00023150"/>
    </source>
</evidence>
<comment type="caution">
    <text evidence="5">The sequence shown here is derived from an EMBL/GenBank/DDBJ whole genome shotgun (WGS) entry which is preliminary data.</text>
</comment>
<dbReference type="Gene3D" id="3.40.980.10">
    <property type="entry name" value="MoaB/Mog-like domain"/>
    <property type="match status" value="1"/>
</dbReference>
<accession>A0A937UTZ1</accession>
<keyword evidence="2" id="KW-0501">Molybdenum cofactor biosynthesis</keyword>
<feature type="domain" description="MoaB/Mog" evidence="4">
    <location>
        <begin position="14"/>
        <end position="157"/>
    </location>
</feature>
<sequence>MSGSAGLPEGARASVVTVSDRAFHGTYADRSGPLLADGLAGLGFLVDAPVVVPDERDQIVAALRAALSAGADLVVTTGGTGLAPRDVTPEATADVVERDVPGLAEALRAAGRAKVPTAVLSRGLAGATGRALVVNLPGSTGGVRDGLEVLGQVVGHALAQLRGAGDHRPAPGQPAAAQPPGRHQPGQHEVRDARP</sequence>
<dbReference type="PANTHER" id="PTHR43764">
    <property type="entry name" value="MOLYBDENUM COFACTOR BIOSYNTHESIS"/>
    <property type="match status" value="1"/>
</dbReference>
<dbReference type="SMART" id="SM00852">
    <property type="entry name" value="MoCF_biosynth"/>
    <property type="match status" value="1"/>
</dbReference>
<dbReference type="Proteomes" id="UP000604475">
    <property type="component" value="Unassembled WGS sequence"/>
</dbReference>
<proteinExistence type="predicted"/>
<evidence type="ECO:0000256" key="3">
    <source>
        <dbReference type="SAM" id="MobiDB-lite"/>
    </source>
</evidence>
<dbReference type="AlphaFoldDB" id="A0A937UTZ1"/>
<feature type="compositionally biased region" description="Low complexity" evidence="3">
    <location>
        <begin position="173"/>
        <end position="184"/>
    </location>
</feature>
<dbReference type="GO" id="GO:0006777">
    <property type="term" value="P:Mo-molybdopterin cofactor biosynthetic process"/>
    <property type="evidence" value="ECO:0007669"/>
    <property type="project" value="UniProtKB-KW"/>
</dbReference>
<evidence type="ECO:0000259" key="4">
    <source>
        <dbReference type="SMART" id="SM00852"/>
    </source>
</evidence>
<dbReference type="Pfam" id="PF00994">
    <property type="entry name" value="MoCF_biosynth"/>
    <property type="match status" value="1"/>
</dbReference>
<feature type="compositionally biased region" description="Basic and acidic residues" evidence="3">
    <location>
        <begin position="186"/>
        <end position="195"/>
    </location>
</feature>
<dbReference type="PANTHER" id="PTHR43764:SF1">
    <property type="entry name" value="MOLYBDOPTERIN MOLYBDOTRANSFERASE"/>
    <property type="match status" value="1"/>
</dbReference>
<keyword evidence="6" id="KW-1185">Reference proteome</keyword>
<dbReference type="SUPFAM" id="SSF53218">
    <property type="entry name" value="Molybdenum cofactor biosynthesis proteins"/>
    <property type="match status" value="1"/>
</dbReference>
<comment type="pathway">
    <text evidence="1">Cofactor biosynthesis; molybdopterin biosynthesis.</text>
</comment>
<dbReference type="RefSeq" id="WP_203006005.1">
    <property type="nucleotide sequence ID" value="NZ_JADWYU010000023.1"/>
</dbReference>
<dbReference type="InterPro" id="IPR001453">
    <property type="entry name" value="MoaB/Mog_dom"/>
</dbReference>
<evidence type="ECO:0000256" key="1">
    <source>
        <dbReference type="ARBA" id="ARBA00005046"/>
    </source>
</evidence>
<dbReference type="PROSITE" id="PS01078">
    <property type="entry name" value="MOCF_BIOSYNTHESIS_1"/>
    <property type="match status" value="1"/>
</dbReference>
<dbReference type="NCBIfam" id="TIGR00177">
    <property type="entry name" value="molyb_syn"/>
    <property type="match status" value="1"/>
</dbReference>
<evidence type="ECO:0000313" key="6">
    <source>
        <dbReference type="Proteomes" id="UP000604475"/>
    </source>
</evidence>
<organism evidence="5 6">
    <name type="scientific">Frankia nepalensis</name>
    <dbReference type="NCBI Taxonomy" id="1836974"/>
    <lineage>
        <taxon>Bacteria</taxon>
        <taxon>Bacillati</taxon>
        <taxon>Actinomycetota</taxon>
        <taxon>Actinomycetes</taxon>
        <taxon>Frankiales</taxon>
        <taxon>Frankiaceae</taxon>
        <taxon>Frankia</taxon>
    </lineage>
</organism>
<name>A0A937UTZ1_9ACTN</name>
<dbReference type="EMBL" id="JAEACQ010000283">
    <property type="protein sequence ID" value="MBL7631740.1"/>
    <property type="molecule type" value="Genomic_DNA"/>
</dbReference>
<evidence type="ECO:0000313" key="5">
    <source>
        <dbReference type="EMBL" id="MBL7631740.1"/>
    </source>
</evidence>
<dbReference type="InterPro" id="IPR036425">
    <property type="entry name" value="MoaB/Mog-like_dom_sf"/>
</dbReference>
<dbReference type="InterPro" id="IPR051920">
    <property type="entry name" value="MPT_Adenylyltrnsfr/MoaC-Rel"/>
</dbReference>
<protein>
    <submittedName>
        <fullName evidence="5">MogA/MoaB family molybdenum cofactor biosynthesis protein</fullName>
    </submittedName>
</protein>